<keyword evidence="5 12" id="KW-0732">Signal</keyword>
<evidence type="ECO:0000256" key="8">
    <source>
        <dbReference type="ARBA" id="ARBA00023170"/>
    </source>
</evidence>
<keyword evidence="7 10" id="KW-0472">Membrane</keyword>
<accession>A0A1L3GFW0</accession>
<evidence type="ECO:0000256" key="6">
    <source>
        <dbReference type="ARBA" id="ARBA00023077"/>
    </source>
</evidence>
<dbReference type="STRING" id="29542.A6070_14275"/>
<dbReference type="Gene3D" id="2.170.130.10">
    <property type="entry name" value="TonB-dependent receptor, plug domain"/>
    <property type="match status" value="1"/>
</dbReference>
<keyword evidence="3 10" id="KW-1134">Transmembrane beta strand</keyword>
<evidence type="ECO:0000256" key="7">
    <source>
        <dbReference type="ARBA" id="ARBA00023136"/>
    </source>
</evidence>
<evidence type="ECO:0000259" key="13">
    <source>
        <dbReference type="Pfam" id="PF00593"/>
    </source>
</evidence>
<proteinExistence type="inferred from homology"/>
<dbReference type="RefSeq" id="WP_072286410.1">
    <property type="nucleotide sequence ID" value="NZ_CP015455.1"/>
</dbReference>
<protein>
    <submittedName>
        <fullName evidence="15">TonB-dependent receptor</fullName>
    </submittedName>
</protein>
<dbReference type="GO" id="GO:0015344">
    <property type="term" value="F:siderophore uptake transmembrane transporter activity"/>
    <property type="evidence" value="ECO:0007669"/>
    <property type="project" value="TreeGrafter"/>
</dbReference>
<dbReference type="PROSITE" id="PS52016">
    <property type="entry name" value="TONB_DEPENDENT_REC_3"/>
    <property type="match status" value="1"/>
</dbReference>
<dbReference type="SUPFAM" id="SSF56935">
    <property type="entry name" value="Porins"/>
    <property type="match status" value="1"/>
</dbReference>
<gene>
    <name evidence="15" type="ORF">A7E75_05645</name>
</gene>
<evidence type="ECO:0000259" key="14">
    <source>
        <dbReference type="Pfam" id="PF07715"/>
    </source>
</evidence>
<dbReference type="Proteomes" id="UP000182264">
    <property type="component" value="Chromosome"/>
</dbReference>
<dbReference type="InterPro" id="IPR036942">
    <property type="entry name" value="Beta-barrel_TonB_sf"/>
</dbReference>
<evidence type="ECO:0000256" key="11">
    <source>
        <dbReference type="RuleBase" id="RU003357"/>
    </source>
</evidence>
<evidence type="ECO:0000256" key="1">
    <source>
        <dbReference type="ARBA" id="ARBA00004571"/>
    </source>
</evidence>
<feature type="domain" description="TonB-dependent receptor-like beta-barrel" evidence="13">
    <location>
        <begin position="218"/>
        <end position="635"/>
    </location>
</feature>
<sequence length="660" mass="74518">MRKSRVWMAAWVLSVCLMPLFPAAAETVASDEVFTLGEVIVSGEEQVVNLATTVTEVTAEDIKQRGAQTVAEALEQLPGVDVQKGGKSQNYVSIRGFDQSDVKVLVDGVPVHEQYYRTLDLDQIPVDSIAKITVTKGASSVLYGSNTMGGVINIITKKAGAKPSATVSGAWGDYGTERYSASVSGPAGKFNYWLGYTYRHSNGWRLSDDYDEDYWAAQYSTYTKDDGGLRDDSGYLQHTFNTKFGFEPNNDTKLYLTFDYHDNEKGIPSDGWYFDEWRQWQISLVGEHRFNDMLRVKARGFYVDHKDTLLETEWDDRDWFYKSSYDGYSVGGELQAFMDFGKWSFLKVGVSYLRDNTKQEEILAPGGSWEDAGEYESDTYSFGVEDEIRVSDWLAFTVGASYDYFDPRKASGQPVPDSVDAFNPQLGVIVNLTDSTMLHGSVGKKIRFPHLKELFSESVGGNPDLDPQETIAYEVGVSHAFNDAVSGSVAFFYNDIKDLIVRDYVAGYDDRVYYNVGKANILGVEFSLGADITERFWVGVNYTYLNTEDEELDRELAERARHRANLDMRYRFPFGLAVSTQLSYVNRYYYEKEVARRTYEWTKGTDFLLLNARAEQSLGELWGVSGKAFVEVTNLTDRDYEESGELMPGRNFLAGLSFTY</sequence>
<dbReference type="InterPro" id="IPR037066">
    <property type="entry name" value="Plug_dom_sf"/>
</dbReference>
<keyword evidence="16" id="KW-1185">Reference proteome</keyword>
<keyword evidence="8 15" id="KW-0675">Receptor</keyword>
<reference evidence="15 16" key="1">
    <citation type="journal article" date="2017" name="Genome Announc.">
        <title>Complete Genome Sequences of Two Acetylene-Fermenting Pelobacter acetylenicus Strains.</title>
        <authorList>
            <person name="Sutton J.M."/>
            <person name="Baesman S.M."/>
            <person name="Fierst J.L."/>
            <person name="Poret-Peterson A.T."/>
            <person name="Oremland R.S."/>
            <person name="Dunlap D.S."/>
            <person name="Akob D.M."/>
        </authorList>
    </citation>
    <scope>NUCLEOTIDE SEQUENCE [LARGE SCALE GENOMIC DNA]</scope>
    <source>
        <strain evidence="15 16">DSM 3247</strain>
    </source>
</reference>
<keyword evidence="6 11" id="KW-0798">TonB box</keyword>
<evidence type="ECO:0000256" key="3">
    <source>
        <dbReference type="ARBA" id="ARBA00022452"/>
    </source>
</evidence>
<feature type="signal peptide" evidence="12">
    <location>
        <begin position="1"/>
        <end position="24"/>
    </location>
</feature>
<dbReference type="InterPro" id="IPR012910">
    <property type="entry name" value="Plug_dom"/>
</dbReference>
<dbReference type="InterPro" id="IPR039426">
    <property type="entry name" value="TonB-dep_rcpt-like"/>
</dbReference>
<evidence type="ECO:0000256" key="4">
    <source>
        <dbReference type="ARBA" id="ARBA00022692"/>
    </source>
</evidence>
<dbReference type="Gene3D" id="2.40.170.20">
    <property type="entry name" value="TonB-dependent receptor, beta-barrel domain"/>
    <property type="match status" value="1"/>
</dbReference>
<name>A0A1L3GFW0_SYNAC</name>
<evidence type="ECO:0000313" key="16">
    <source>
        <dbReference type="Proteomes" id="UP000182264"/>
    </source>
</evidence>
<feature type="chain" id="PRO_5012837609" evidence="12">
    <location>
        <begin position="25"/>
        <end position="660"/>
    </location>
</feature>
<evidence type="ECO:0000256" key="10">
    <source>
        <dbReference type="PROSITE-ProRule" id="PRU01360"/>
    </source>
</evidence>
<dbReference type="KEGG" id="pace:A6070_14275"/>
<feature type="domain" description="TonB-dependent receptor plug" evidence="14">
    <location>
        <begin position="49"/>
        <end position="151"/>
    </location>
</feature>
<dbReference type="PANTHER" id="PTHR30069">
    <property type="entry name" value="TONB-DEPENDENT OUTER MEMBRANE RECEPTOR"/>
    <property type="match status" value="1"/>
</dbReference>
<keyword evidence="2 10" id="KW-0813">Transport</keyword>
<dbReference type="Pfam" id="PF07715">
    <property type="entry name" value="Plug"/>
    <property type="match status" value="1"/>
</dbReference>
<dbReference type="GO" id="GO:0044718">
    <property type="term" value="P:siderophore transmembrane transport"/>
    <property type="evidence" value="ECO:0007669"/>
    <property type="project" value="TreeGrafter"/>
</dbReference>
<keyword evidence="4 10" id="KW-0812">Transmembrane</keyword>
<organism evidence="15 16">
    <name type="scientific">Syntrophotalea acetylenica</name>
    <name type="common">Pelobacter acetylenicus</name>
    <dbReference type="NCBI Taxonomy" id="29542"/>
    <lineage>
        <taxon>Bacteria</taxon>
        <taxon>Pseudomonadati</taxon>
        <taxon>Thermodesulfobacteriota</taxon>
        <taxon>Desulfuromonadia</taxon>
        <taxon>Desulfuromonadales</taxon>
        <taxon>Syntrophotaleaceae</taxon>
        <taxon>Syntrophotalea</taxon>
    </lineage>
</organism>
<comment type="subcellular location">
    <subcellularLocation>
        <location evidence="1 10">Cell outer membrane</location>
        <topology evidence="1 10">Multi-pass membrane protein</topology>
    </subcellularLocation>
</comment>
<dbReference type="CDD" id="cd01347">
    <property type="entry name" value="ligand_gated_channel"/>
    <property type="match status" value="1"/>
</dbReference>
<dbReference type="Pfam" id="PF00593">
    <property type="entry name" value="TonB_dep_Rec_b-barrel"/>
    <property type="match status" value="1"/>
</dbReference>
<keyword evidence="9 10" id="KW-0998">Cell outer membrane</keyword>
<evidence type="ECO:0000256" key="9">
    <source>
        <dbReference type="ARBA" id="ARBA00023237"/>
    </source>
</evidence>
<dbReference type="PANTHER" id="PTHR30069:SF29">
    <property type="entry name" value="HEMOGLOBIN AND HEMOGLOBIN-HAPTOGLOBIN-BINDING PROTEIN 1-RELATED"/>
    <property type="match status" value="1"/>
</dbReference>
<dbReference type="AlphaFoldDB" id="A0A1L3GFW0"/>
<dbReference type="EMBL" id="CP015518">
    <property type="protein sequence ID" value="APG24568.1"/>
    <property type="molecule type" value="Genomic_DNA"/>
</dbReference>
<evidence type="ECO:0000256" key="2">
    <source>
        <dbReference type="ARBA" id="ARBA00022448"/>
    </source>
</evidence>
<dbReference type="InterPro" id="IPR000531">
    <property type="entry name" value="Beta-barrel_TonB"/>
</dbReference>
<dbReference type="OrthoDB" id="9800913at2"/>
<dbReference type="GO" id="GO:0009279">
    <property type="term" value="C:cell outer membrane"/>
    <property type="evidence" value="ECO:0007669"/>
    <property type="project" value="UniProtKB-SubCell"/>
</dbReference>
<comment type="similarity">
    <text evidence="10 11">Belongs to the TonB-dependent receptor family.</text>
</comment>
<evidence type="ECO:0000256" key="5">
    <source>
        <dbReference type="ARBA" id="ARBA00022729"/>
    </source>
</evidence>
<evidence type="ECO:0000256" key="12">
    <source>
        <dbReference type="SAM" id="SignalP"/>
    </source>
</evidence>
<evidence type="ECO:0000313" key="15">
    <source>
        <dbReference type="EMBL" id="APG24568.1"/>
    </source>
</evidence>